<dbReference type="AlphaFoldDB" id="A0AAV4PNV0"/>
<gene>
    <name evidence="2" type="ORF">CEXT_159781</name>
</gene>
<evidence type="ECO:0000313" key="3">
    <source>
        <dbReference type="Proteomes" id="UP001054945"/>
    </source>
</evidence>
<evidence type="ECO:0000313" key="2">
    <source>
        <dbReference type="EMBL" id="GIX97466.1"/>
    </source>
</evidence>
<keyword evidence="1" id="KW-0812">Transmembrane</keyword>
<name>A0AAV4PNV0_CAEEX</name>
<keyword evidence="3" id="KW-1185">Reference proteome</keyword>
<organism evidence="2 3">
    <name type="scientific">Caerostris extrusa</name>
    <name type="common">Bark spider</name>
    <name type="synonym">Caerostris bankana</name>
    <dbReference type="NCBI Taxonomy" id="172846"/>
    <lineage>
        <taxon>Eukaryota</taxon>
        <taxon>Metazoa</taxon>
        <taxon>Ecdysozoa</taxon>
        <taxon>Arthropoda</taxon>
        <taxon>Chelicerata</taxon>
        <taxon>Arachnida</taxon>
        <taxon>Araneae</taxon>
        <taxon>Araneomorphae</taxon>
        <taxon>Entelegynae</taxon>
        <taxon>Araneoidea</taxon>
        <taxon>Araneidae</taxon>
        <taxon>Caerostris</taxon>
    </lineage>
</organism>
<proteinExistence type="predicted"/>
<dbReference type="Proteomes" id="UP001054945">
    <property type="component" value="Unassembled WGS sequence"/>
</dbReference>
<protein>
    <submittedName>
        <fullName evidence="2">Uncharacterized protein</fullName>
    </submittedName>
</protein>
<keyword evidence="1" id="KW-0472">Membrane</keyword>
<keyword evidence="1" id="KW-1133">Transmembrane helix</keyword>
<dbReference type="EMBL" id="BPLR01004785">
    <property type="protein sequence ID" value="GIX97466.1"/>
    <property type="molecule type" value="Genomic_DNA"/>
</dbReference>
<feature type="transmembrane region" description="Helical" evidence="1">
    <location>
        <begin position="39"/>
        <end position="60"/>
    </location>
</feature>
<reference evidence="2 3" key="1">
    <citation type="submission" date="2021-06" db="EMBL/GenBank/DDBJ databases">
        <title>Caerostris extrusa draft genome.</title>
        <authorList>
            <person name="Kono N."/>
            <person name="Arakawa K."/>
        </authorList>
    </citation>
    <scope>NUCLEOTIDE SEQUENCE [LARGE SCALE GENOMIC DNA]</scope>
</reference>
<evidence type="ECO:0000256" key="1">
    <source>
        <dbReference type="SAM" id="Phobius"/>
    </source>
</evidence>
<comment type="caution">
    <text evidence="2">The sequence shown here is derived from an EMBL/GenBank/DDBJ whole genome shotgun (WGS) entry which is preliminary data.</text>
</comment>
<sequence>MDPQEKCKKVDVYAISTESIPNKAVDPTKTFWHIDKEMLYFKLHFFLFMGGNFLFLLLIIPKIENPQNESAFEISSELINVIMKSESHQYSGNSSKQDGQYFSIKDDFYVSSNNTDLKSSDECTIHSVKSNHSGTSENNSKKSLLWTSLKTHKEYQWSPK</sequence>
<accession>A0AAV4PNV0</accession>